<name>A0A238ZA65_9ACTN</name>
<dbReference type="InterPro" id="IPR036206">
    <property type="entry name" value="ThiamineP_synth_sf"/>
</dbReference>
<dbReference type="Proteomes" id="UP000198403">
    <property type="component" value="Unassembled WGS sequence"/>
</dbReference>
<evidence type="ECO:0000313" key="3">
    <source>
        <dbReference type="EMBL" id="SNR79959.1"/>
    </source>
</evidence>
<sequence length="51" mass="5428">MLRARRERCDHVMISPVFPTPSKPGYGPPLSLDELAAPIPTAPPAYALGGI</sequence>
<evidence type="ECO:0000259" key="2">
    <source>
        <dbReference type="Pfam" id="PF02581"/>
    </source>
</evidence>
<dbReference type="Pfam" id="PF02581">
    <property type="entry name" value="TMP-TENI"/>
    <property type="match status" value="1"/>
</dbReference>
<gene>
    <name evidence="3" type="ORF">SAMN06272737_12640</name>
</gene>
<protein>
    <submittedName>
        <fullName evidence="3">Thiamine monophosphate synthase/TENI</fullName>
    </submittedName>
</protein>
<dbReference type="EMBL" id="FZNO01000026">
    <property type="protein sequence ID" value="SNR79959.1"/>
    <property type="molecule type" value="Genomic_DNA"/>
</dbReference>
<proteinExistence type="predicted"/>
<dbReference type="GO" id="GO:0009228">
    <property type="term" value="P:thiamine biosynthetic process"/>
    <property type="evidence" value="ECO:0007669"/>
    <property type="project" value="UniProtKB-KW"/>
</dbReference>
<organism evidence="3 4">
    <name type="scientific">Blastococcus mobilis</name>
    <dbReference type="NCBI Taxonomy" id="1938746"/>
    <lineage>
        <taxon>Bacteria</taxon>
        <taxon>Bacillati</taxon>
        <taxon>Actinomycetota</taxon>
        <taxon>Actinomycetes</taxon>
        <taxon>Geodermatophilales</taxon>
        <taxon>Geodermatophilaceae</taxon>
        <taxon>Blastococcus</taxon>
    </lineage>
</organism>
<dbReference type="AlphaFoldDB" id="A0A238ZA65"/>
<evidence type="ECO:0000313" key="4">
    <source>
        <dbReference type="Proteomes" id="UP000198403"/>
    </source>
</evidence>
<comment type="function">
    <text evidence="1">Condenses 4-methyl-5-(beta-hydroxyethyl)thiazole monophosphate (THZ-P) and 2-methyl-4-amino-5-hydroxymethyl pyrimidine pyrophosphate (HMP-PP) to form thiamine monophosphate (TMP).</text>
</comment>
<dbReference type="Gene3D" id="3.20.20.70">
    <property type="entry name" value="Aldolase class I"/>
    <property type="match status" value="1"/>
</dbReference>
<evidence type="ECO:0000256" key="1">
    <source>
        <dbReference type="ARBA" id="ARBA00003814"/>
    </source>
</evidence>
<dbReference type="InterPro" id="IPR022998">
    <property type="entry name" value="ThiamineP_synth_TenI"/>
</dbReference>
<dbReference type="InterPro" id="IPR013785">
    <property type="entry name" value="Aldolase_TIM"/>
</dbReference>
<keyword evidence="4" id="KW-1185">Reference proteome</keyword>
<reference evidence="3 4" key="1">
    <citation type="submission" date="2017-06" db="EMBL/GenBank/DDBJ databases">
        <authorList>
            <person name="Kim H.J."/>
            <person name="Triplett B.A."/>
        </authorList>
    </citation>
    <scope>NUCLEOTIDE SEQUENCE [LARGE SCALE GENOMIC DNA]</scope>
    <source>
        <strain evidence="3 4">DSM 44272</strain>
    </source>
</reference>
<dbReference type="SUPFAM" id="SSF51391">
    <property type="entry name" value="Thiamin phosphate synthase"/>
    <property type="match status" value="1"/>
</dbReference>
<feature type="domain" description="Thiamine phosphate synthase/TenI" evidence="2">
    <location>
        <begin position="2"/>
        <end position="51"/>
    </location>
</feature>
<accession>A0A238ZA65</accession>